<evidence type="ECO:0000313" key="4">
    <source>
        <dbReference type="Proteomes" id="UP000327073"/>
    </source>
</evidence>
<proteinExistence type="predicted"/>
<evidence type="ECO:0000313" key="2">
    <source>
        <dbReference type="EMBL" id="EFF8956526.1"/>
    </source>
</evidence>
<organism evidence="3 4">
    <name type="scientific">Escherichia coli</name>
    <dbReference type="NCBI Taxonomy" id="562"/>
    <lineage>
        <taxon>Bacteria</taxon>
        <taxon>Pseudomonadati</taxon>
        <taxon>Pseudomonadota</taxon>
        <taxon>Gammaproteobacteria</taxon>
        <taxon>Enterobacterales</taxon>
        <taxon>Enterobacteriaceae</taxon>
        <taxon>Escherichia</taxon>
    </lineage>
</organism>
<dbReference type="AlphaFoldDB" id="A0A0B0VPR1"/>
<protein>
    <submittedName>
        <fullName evidence="3">Uncharacterized protein</fullName>
    </submittedName>
</protein>
<name>A0A0B0VPR1_ECOLX</name>
<dbReference type="EMBL" id="VZEL01000048">
    <property type="protein sequence ID" value="KAB0121574.1"/>
    <property type="molecule type" value="Genomic_DNA"/>
</dbReference>
<reference evidence="3 4" key="1">
    <citation type="submission" date="2019-03" db="EMBL/GenBank/DDBJ databases">
        <title>Whole Genome Sequencing of Shiga-Toxin Escherichia coli Strains from Nebraska.</title>
        <authorList>
            <person name="Abdalhamid B."/>
            <person name="Mccutchen E.L."/>
            <person name="Bouska A.C."/>
            <person name="Hinrichs S.H."/>
            <person name="Iwen P.C."/>
        </authorList>
    </citation>
    <scope>NUCLEOTIDE SEQUENCE [LARGE SCALE GENOMIC DNA]</scope>
    <source>
        <strain evidence="3 4">STEC_170836</strain>
    </source>
</reference>
<gene>
    <name evidence="2" type="ORF">BTB68_004573</name>
    <name evidence="3" type="ORF">F7F11_24945</name>
</gene>
<dbReference type="RefSeq" id="WP_000282123.1">
    <property type="nucleotide sequence ID" value="NZ_AP025675.1"/>
</dbReference>
<evidence type="ECO:0000256" key="1">
    <source>
        <dbReference type="SAM" id="MobiDB-lite"/>
    </source>
</evidence>
<feature type="region of interest" description="Disordered" evidence="1">
    <location>
        <begin position="1"/>
        <end position="60"/>
    </location>
</feature>
<evidence type="ECO:0000313" key="3">
    <source>
        <dbReference type="EMBL" id="KAB0121574.1"/>
    </source>
</evidence>
<accession>A0A0B0VPR1</accession>
<reference evidence="2 5" key="2">
    <citation type="submission" date="2020-02" db="EMBL/GenBank/DDBJ databases">
        <authorList>
            <consortium name="PulseNet: The National Subtyping Network for Foodborne Disease Surveillance"/>
            <person name="Tarr C.L."/>
            <person name="Trees E."/>
            <person name="Katz L.S."/>
            <person name="Carleton-Romer H.A."/>
            <person name="Stroika S."/>
            <person name="Kucerova Z."/>
            <person name="Roache K.F."/>
            <person name="Sabol A.L."/>
            <person name="Besser J."/>
            <person name="Gerner-Smidt P."/>
        </authorList>
    </citation>
    <scope>NUCLEOTIDE SEQUENCE [LARGE SCALE GENOMIC DNA]</scope>
    <source>
        <strain evidence="2 5">PNUSAE005278</strain>
    </source>
</reference>
<comment type="caution">
    <text evidence="3">The sequence shown here is derived from an EMBL/GenBank/DDBJ whole genome shotgun (WGS) entry which is preliminary data.</text>
</comment>
<dbReference type="EMBL" id="AASRHK010000075">
    <property type="protein sequence ID" value="EFF8956526.1"/>
    <property type="molecule type" value="Genomic_DNA"/>
</dbReference>
<sequence>MYNCGESYSEYDISLSDDENYDDDYYRERPCPGEVFGYDNSEDNDEAASDYALKINENSD</sequence>
<dbReference type="Proteomes" id="UP000524010">
    <property type="component" value="Unassembled WGS sequence"/>
</dbReference>
<evidence type="ECO:0000313" key="5">
    <source>
        <dbReference type="Proteomes" id="UP000524010"/>
    </source>
</evidence>
<dbReference type="Proteomes" id="UP000327073">
    <property type="component" value="Unassembled WGS sequence"/>
</dbReference>